<dbReference type="GO" id="GO:0005829">
    <property type="term" value="C:cytosol"/>
    <property type="evidence" value="ECO:0007669"/>
    <property type="project" value="TreeGrafter"/>
</dbReference>
<protein>
    <submittedName>
        <fullName evidence="3">Putative secreted protein</fullName>
    </submittedName>
</protein>
<accession>C9Z1T6</accession>
<dbReference type="KEGG" id="scb:SCAB_9291"/>
<dbReference type="EMBL" id="FN554889">
    <property type="protein sequence ID" value="CBG68109.1"/>
    <property type="molecule type" value="Genomic_DNA"/>
</dbReference>
<feature type="compositionally biased region" description="Low complexity" evidence="2">
    <location>
        <begin position="48"/>
        <end position="91"/>
    </location>
</feature>
<dbReference type="GO" id="GO:0017057">
    <property type="term" value="F:6-phosphogluconolactonase activity"/>
    <property type="evidence" value="ECO:0007669"/>
    <property type="project" value="TreeGrafter"/>
</dbReference>
<dbReference type="SUPFAM" id="SSF51004">
    <property type="entry name" value="C-terminal (heme d1) domain of cytochrome cd1-nitrite reductase"/>
    <property type="match status" value="1"/>
</dbReference>
<dbReference type="HOGENOM" id="CLU_038716_3_0_11"/>
<feature type="region of interest" description="Disordered" evidence="2">
    <location>
        <begin position="1"/>
        <end position="27"/>
    </location>
</feature>
<dbReference type="eggNOG" id="COG2706">
    <property type="taxonomic scope" value="Bacteria"/>
</dbReference>
<dbReference type="InterPro" id="IPR015943">
    <property type="entry name" value="WD40/YVTN_repeat-like_dom_sf"/>
</dbReference>
<dbReference type="InterPro" id="IPR006311">
    <property type="entry name" value="TAT_signal"/>
</dbReference>
<name>C9Z1T6_STRSW</name>
<evidence type="ECO:0000256" key="1">
    <source>
        <dbReference type="ARBA" id="ARBA00005564"/>
    </source>
</evidence>
<dbReference type="Proteomes" id="UP000001444">
    <property type="component" value="Chromosome"/>
</dbReference>
<feature type="region of interest" description="Disordered" evidence="2">
    <location>
        <begin position="48"/>
        <end position="94"/>
    </location>
</feature>
<dbReference type="InterPro" id="IPR050282">
    <property type="entry name" value="Cycloisomerase_2"/>
</dbReference>
<dbReference type="PANTHER" id="PTHR30344:SF1">
    <property type="entry name" value="6-PHOSPHOGLUCONOLACTONASE"/>
    <property type="match status" value="1"/>
</dbReference>
<organism evidence="3 4">
    <name type="scientific">Streptomyces scabiei (strain 87.22)</name>
    <dbReference type="NCBI Taxonomy" id="680198"/>
    <lineage>
        <taxon>Bacteria</taxon>
        <taxon>Bacillati</taxon>
        <taxon>Actinomycetota</taxon>
        <taxon>Actinomycetes</taxon>
        <taxon>Kitasatosporales</taxon>
        <taxon>Streptomycetaceae</taxon>
        <taxon>Streptomyces</taxon>
    </lineage>
</organism>
<dbReference type="InterPro" id="IPR019405">
    <property type="entry name" value="Lactonase_7-beta_prop"/>
</dbReference>
<gene>
    <name evidence="3" type="ordered locus">SCAB_9291</name>
</gene>
<evidence type="ECO:0000313" key="3">
    <source>
        <dbReference type="EMBL" id="CBG68109.1"/>
    </source>
</evidence>
<reference evidence="3 4" key="1">
    <citation type="journal article" date="2010" name="Mol. Plant Microbe Interact.">
        <title>Streptomyces scabies 87-22 contains a coronafacic acid-like biosynthetic cluster that contributes to plant-microbe interactions.</title>
        <authorList>
            <person name="Bignell D.R."/>
            <person name="Seipke R.F."/>
            <person name="Huguet-Tapia J.C."/>
            <person name="Chambers A.H."/>
            <person name="Parry R.J."/>
            <person name="Loria R."/>
        </authorList>
    </citation>
    <scope>NUCLEOTIDE SEQUENCE [LARGE SCALE GENOMIC DNA]</scope>
    <source>
        <strain evidence="3 4">87.22</strain>
    </source>
</reference>
<keyword evidence="4" id="KW-1185">Reference proteome</keyword>
<sequence length="431" mass="43532">MVTDRTGDTRGARMTSEAADARRGRSRRSVLGLLAGAAVPAALAGCADSGAPAGAASSSAPNAPTAPSTGTEAGAATEAATASPSPARTGPRPLYIGTYTSAEGGGTGIGVATYDVPSGRITGGGTITGVADPSYLAVHPDGRTLYAVNERTRGGVTAVRLADRRVLGTRSSGGEAPCHLSVHPGGRWLLNADYGSGSVAVHPVEDSGALGERTDLVVHRSPAPGPGQDGPHAHQIITSPDGGHVLAVDLGTDTVYTYRLDESRGTLTEVSRAGTRPGAGPRHLTFHPGGRYAYLANELDNTVVVCAYDPGSGRLTPGDPQSTGTGAGTNYPAQLVVTPDGSYAYLANRGHDSLTRYAVEADGARLRLLDTVPVGGAFPRQIALSPDGGLLFAALQRSSAVSVFRVEAGSGELRRAGGAFASPVAVCALPL</sequence>
<evidence type="ECO:0000313" key="4">
    <source>
        <dbReference type="Proteomes" id="UP000001444"/>
    </source>
</evidence>
<dbReference type="InterPro" id="IPR011048">
    <property type="entry name" value="Haem_d1_sf"/>
</dbReference>
<dbReference type="PANTHER" id="PTHR30344">
    <property type="entry name" value="6-PHOSPHOGLUCONOLACTONASE-RELATED"/>
    <property type="match status" value="1"/>
</dbReference>
<feature type="compositionally biased region" description="Basic and acidic residues" evidence="2">
    <location>
        <begin position="1"/>
        <end position="11"/>
    </location>
</feature>
<dbReference type="Pfam" id="PF10282">
    <property type="entry name" value="Lactonase"/>
    <property type="match status" value="1"/>
</dbReference>
<dbReference type="AlphaFoldDB" id="C9Z1T6"/>
<comment type="similarity">
    <text evidence="1">Belongs to the cycloisomerase 2 family.</text>
</comment>
<evidence type="ECO:0000256" key="2">
    <source>
        <dbReference type="SAM" id="MobiDB-lite"/>
    </source>
</evidence>
<dbReference type="PROSITE" id="PS51318">
    <property type="entry name" value="TAT"/>
    <property type="match status" value="1"/>
</dbReference>
<dbReference type="STRING" id="680198.SCAB_9291"/>
<proteinExistence type="inferred from homology"/>
<dbReference type="Gene3D" id="2.130.10.10">
    <property type="entry name" value="YVTN repeat-like/Quinoprotein amine dehydrogenase"/>
    <property type="match status" value="1"/>
</dbReference>